<protein>
    <submittedName>
        <fullName evidence="7">Planctomycete cytochrome C</fullName>
    </submittedName>
</protein>
<dbReference type="Proteomes" id="UP000316304">
    <property type="component" value="Unassembled WGS sequence"/>
</dbReference>
<dbReference type="Pfam" id="PF07587">
    <property type="entry name" value="PSD1"/>
    <property type="match status" value="1"/>
</dbReference>
<dbReference type="InterPro" id="IPR011429">
    <property type="entry name" value="Cyt_c_Planctomycete-type"/>
</dbReference>
<feature type="domain" description="DUF1553" evidence="5">
    <location>
        <begin position="663"/>
        <end position="924"/>
    </location>
</feature>
<keyword evidence="3" id="KW-0732">Signal</keyword>
<name>A0A5C6C7Z3_9BACT</name>
<feature type="domain" description="DUF1549" evidence="4">
    <location>
        <begin position="166"/>
        <end position="382"/>
    </location>
</feature>
<dbReference type="PANTHER" id="PTHR35889:SF3">
    <property type="entry name" value="F-BOX DOMAIN-CONTAINING PROTEIN"/>
    <property type="match status" value="1"/>
</dbReference>
<accession>A0A5C6C7Z3</accession>
<dbReference type="Pfam" id="PF07635">
    <property type="entry name" value="PSCyt1"/>
    <property type="match status" value="1"/>
</dbReference>
<keyword evidence="1" id="KW-0175">Coiled coil</keyword>
<sequence length="972" mass="108230" precursor="true">MRCHPFVATTLLFVATAPAFGESITQPASAEVSFEHDVRPILKAHCLECHGEGSEAEGGLDLRLRRFILVGGDSGPAVVEGSPDESPLLDRTLSEDMPPGDVKLKPEEIEILRQWVISGAKTLRPEPDSIPDGVYVPPEEREFWSFKPIQTPAVPVVKNQDQVRNPVDAFLLRRLEEKQLHFSADADRQTFIRRATIDLTGLPPTPEAVQQFVADEDPQAVENLIDRLLDSPEYGERWGRHWLDVVGYADSEGYTNDDVVRTNAYHYRDYVIRAFNDDMPFDQFIREQIAGDEIIGFPKKNLTTDEAAKLIATGFLRMVPDGTGNVPAAEQPLAQNQVMADALHVVGSSLLGLTLSCAQCHNHRYDPIPHAEYFQVRAIFEPAYDWKKWRNPKARLVSLYTDADRKAAAEIEAEAKKIDAEHNQRATELIAETLEDQLVQHVPEELHDALRVAYQTPANKRTEEHKSHLKKYPKILKISTSSLYLYDRDIRGKLAGLRKTYDAKVKEFVAAAQTKALAPLGEDAKPIAEALKVAAGKRTDAQKTLLAKHQDVVVSESNLAKFDEAAAAELATLKQEMDQTQERAPQLAAIRKRAAEVRAKKPKEEFVRALTEVPGTVPDTFLFARGDHQSPQQQVQPAVLSIPAAGNAVEIPVNDERLPTTGRRLAYAEYLTSGQHPLVARVLVNRFWMHHFGKGLVTTPSDFGALGDRPSHPELLDWLASDFMANGWSVKRFHKQIMTSSAYRQSLRKIPAKDVDPDNRLLSGMSLRRLEAETLRDSVLAISGQLNPKRFGPPVPVMQDRVGQIVIGIENLSAGRPGPVIDMKGEDFRRSVYVQVRRSRPLGVLDTFDAPLMTPNCESRSSSTVAPQSLLLMNSEFLIARSTDFAKRVTKEAGEDPRSQVKRAWELALCQTPSEAQIDSAIAFIDRQTKTLADSAEAQNLAKADKAQTPRLLALANFCQTLLSSNRFLYVD</sequence>
<dbReference type="InterPro" id="IPR022655">
    <property type="entry name" value="DUF1553"/>
</dbReference>
<feature type="coiled-coil region" evidence="1">
    <location>
        <begin position="563"/>
        <end position="590"/>
    </location>
</feature>
<dbReference type="PANTHER" id="PTHR35889">
    <property type="entry name" value="CYCLOINULO-OLIGOSACCHARIDE FRUCTANOTRANSFERASE-RELATED"/>
    <property type="match status" value="1"/>
</dbReference>
<evidence type="ECO:0000256" key="1">
    <source>
        <dbReference type="SAM" id="Coils"/>
    </source>
</evidence>
<dbReference type="RefSeq" id="WP_197169419.1">
    <property type="nucleotide sequence ID" value="NZ_SJPT01000009.1"/>
</dbReference>
<evidence type="ECO:0000256" key="3">
    <source>
        <dbReference type="SAM" id="SignalP"/>
    </source>
</evidence>
<organism evidence="7 8">
    <name type="scientific">Novipirellula galeiformis</name>
    <dbReference type="NCBI Taxonomy" id="2528004"/>
    <lineage>
        <taxon>Bacteria</taxon>
        <taxon>Pseudomonadati</taxon>
        <taxon>Planctomycetota</taxon>
        <taxon>Planctomycetia</taxon>
        <taxon>Pirellulales</taxon>
        <taxon>Pirellulaceae</taxon>
        <taxon>Novipirellula</taxon>
    </lineage>
</organism>
<evidence type="ECO:0000259" key="6">
    <source>
        <dbReference type="Pfam" id="PF07635"/>
    </source>
</evidence>
<keyword evidence="8" id="KW-1185">Reference proteome</keyword>
<evidence type="ECO:0000259" key="4">
    <source>
        <dbReference type="Pfam" id="PF07583"/>
    </source>
</evidence>
<feature type="signal peptide" evidence="3">
    <location>
        <begin position="1"/>
        <end position="19"/>
    </location>
</feature>
<feature type="chain" id="PRO_5022897018" evidence="3">
    <location>
        <begin position="20"/>
        <end position="972"/>
    </location>
</feature>
<gene>
    <name evidence="7" type="ORF">Pla52o_47300</name>
</gene>
<evidence type="ECO:0000259" key="5">
    <source>
        <dbReference type="Pfam" id="PF07587"/>
    </source>
</evidence>
<dbReference type="EMBL" id="SJPT01000009">
    <property type="protein sequence ID" value="TWU20215.1"/>
    <property type="molecule type" value="Genomic_DNA"/>
</dbReference>
<evidence type="ECO:0000313" key="7">
    <source>
        <dbReference type="EMBL" id="TWU20215.1"/>
    </source>
</evidence>
<dbReference type="Pfam" id="PF07583">
    <property type="entry name" value="PSCyt2"/>
    <property type="match status" value="1"/>
</dbReference>
<evidence type="ECO:0000256" key="2">
    <source>
        <dbReference type="SAM" id="MobiDB-lite"/>
    </source>
</evidence>
<dbReference type="AlphaFoldDB" id="A0A5C6C7Z3"/>
<proteinExistence type="predicted"/>
<feature type="domain" description="Cytochrome C Planctomycete-type" evidence="6">
    <location>
        <begin position="46"/>
        <end position="101"/>
    </location>
</feature>
<evidence type="ECO:0000313" key="8">
    <source>
        <dbReference type="Proteomes" id="UP000316304"/>
    </source>
</evidence>
<reference evidence="7 8" key="1">
    <citation type="submission" date="2019-02" db="EMBL/GenBank/DDBJ databases">
        <title>Deep-cultivation of Planctomycetes and their phenomic and genomic characterization uncovers novel biology.</title>
        <authorList>
            <person name="Wiegand S."/>
            <person name="Jogler M."/>
            <person name="Boedeker C."/>
            <person name="Pinto D."/>
            <person name="Vollmers J."/>
            <person name="Rivas-Marin E."/>
            <person name="Kohn T."/>
            <person name="Peeters S.H."/>
            <person name="Heuer A."/>
            <person name="Rast P."/>
            <person name="Oberbeckmann S."/>
            <person name="Bunk B."/>
            <person name="Jeske O."/>
            <person name="Meyerdierks A."/>
            <person name="Storesund J.E."/>
            <person name="Kallscheuer N."/>
            <person name="Luecker S."/>
            <person name="Lage O.M."/>
            <person name="Pohl T."/>
            <person name="Merkel B.J."/>
            <person name="Hornburger P."/>
            <person name="Mueller R.-W."/>
            <person name="Bruemmer F."/>
            <person name="Labrenz M."/>
            <person name="Spormann A.M."/>
            <person name="Op Den Camp H."/>
            <person name="Overmann J."/>
            <person name="Amann R."/>
            <person name="Jetten M.S.M."/>
            <person name="Mascher T."/>
            <person name="Medema M.H."/>
            <person name="Devos D.P."/>
            <person name="Kaster A.-K."/>
            <person name="Ovreas L."/>
            <person name="Rohde M."/>
            <person name="Galperin M.Y."/>
            <person name="Jogler C."/>
        </authorList>
    </citation>
    <scope>NUCLEOTIDE SEQUENCE [LARGE SCALE GENOMIC DNA]</scope>
    <source>
        <strain evidence="7 8">Pla52o</strain>
    </source>
</reference>
<feature type="region of interest" description="Disordered" evidence="2">
    <location>
        <begin position="79"/>
        <end position="102"/>
    </location>
</feature>
<comment type="caution">
    <text evidence="7">The sequence shown here is derived from an EMBL/GenBank/DDBJ whole genome shotgun (WGS) entry which is preliminary data.</text>
</comment>
<dbReference type="InterPro" id="IPR011444">
    <property type="entry name" value="DUF1549"/>
</dbReference>